<name>A0ABX0N9L6_9BURK</name>
<evidence type="ECO:0000259" key="3">
    <source>
        <dbReference type="Pfam" id="PF21307"/>
    </source>
</evidence>
<organism evidence="5 6">
    <name type="scientific">Massilia frigida</name>
    <dbReference type="NCBI Taxonomy" id="2609281"/>
    <lineage>
        <taxon>Bacteria</taxon>
        <taxon>Pseudomonadati</taxon>
        <taxon>Pseudomonadota</taxon>
        <taxon>Betaproteobacteria</taxon>
        <taxon>Burkholderiales</taxon>
        <taxon>Oxalobacteraceae</taxon>
        <taxon>Telluria group</taxon>
        <taxon>Massilia</taxon>
    </lineage>
</organism>
<dbReference type="Pfam" id="PF21307">
    <property type="entry name" value="Glyco_hydro_95_C"/>
    <property type="match status" value="1"/>
</dbReference>
<dbReference type="Pfam" id="PF14498">
    <property type="entry name" value="Glyco_hyd_65N_2"/>
    <property type="match status" value="2"/>
</dbReference>
<dbReference type="GO" id="GO:0016787">
    <property type="term" value="F:hydrolase activity"/>
    <property type="evidence" value="ECO:0007669"/>
    <property type="project" value="UniProtKB-KW"/>
</dbReference>
<dbReference type="PIRSF" id="PIRSF007663">
    <property type="entry name" value="UCP007663"/>
    <property type="match status" value="1"/>
</dbReference>
<dbReference type="InterPro" id="IPR054363">
    <property type="entry name" value="GH95_cat"/>
</dbReference>
<dbReference type="InterPro" id="IPR027414">
    <property type="entry name" value="GH95_N_dom"/>
</dbReference>
<dbReference type="PANTHER" id="PTHR31084">
    <property type="entry name" value="ALPHA-L-FUCOSIDASE 2"/>
    <property type="match status" value="1"/>
</dbReference>
<dbReference type="RefSeq" id="WP_167089837.1">
    <property type="nucleotide sequence ID" value="NZ_WHJG01000028.1"/>
</dbReference>
<evidence type="ECO:0000259" key="4">
    <source>
        <dbReference type="Pfam" id="PF22124"/>
    </source>
</evidence>
<dbReference type="Pfam" id="PF22124">
    <property type="entry name" value="Glyco_hydro_95_cat"/>
    <property type="match status" value="1"/>
</dbReference>
<gene>
    <name evidence="5" type="ORF">F2P44_23005</name>
</gene>
<feature type="domain" description="Glycosyl hydrolase family 95 N-terminal" evidence="2">
    <location>
        <begin position="80"/>
        <end position="235"/>
    </location>
</feature>
<keyword evidence="5" id="KW-0378">Hydrolase</keyword>
<dbReference type="InterPro" id="IPR012341">
    <property type="entry name" value="6hp_glycosidase-like_sf"/>
</dbReference>
<feature type="domain" description="Glycosyl hydrolase family 95 catalytic" evidence="4">
    <location>
        <begin position="262"/>
        <end position="692"/>
    </location>
</feature>
<dbReference type="EMBL" id="WHJG01000028">
    <property type="protein sequence ID" value="NHZ82125.1"/>
    <property type="molecule type" value="Genomic_DNA"/>
</dbReference>
<evidence type="ECO:0000313" key="5">
    <source>
        <dbReference type="EMBL" id="NHZ82125.1"/>
    </source>
</evidence>
<evidence type="ECO:0000256" key="1">
    <source>
        <dbReference type="SAM" id="SignalP"/>
    </source>
</evidence>
<feature type="domain" description="Alpha fucosidase A-like C-terminal" evidence="3">
    <location>
        <begin position="694"/>
        <end position="746"/>
    </location>
</feature>
<dbReference type="Proteomes" id="UP000621455">
    <property type="component" value="Unassembled WGS sequence"/>
</dbReference>
<feature type="domain" description="Glycosyl hydrolase family 95 N-terminal" evidence="2">
    <location>
        <begin position="25"/>
        <end position="75"/>
    </location>
</feature>
<dbReference type="Gene3D" id="1.50.10.10">
    <property type="match status" value="1"/>
</dbReference>
<feature type="chain" id="PRO_5046521469" evidence="1">
    <location>
        <begin position="21"/>
        <end position="779"/>
    </location>
</feature>
<protein>
    <submittedName>
        <fullName evidence="5">Glycoside hydrolase family 95 protein</fullName>
    </submittedName>
</protein>
<dbReference type="InterPro" id="IPR008928">
    <property type="entry name" value="6-hairpin_glycosidase_sf"/>
</dbReference>
<dbReference type="InterPro" id="IPR049053">
    <property type="entry name" value="AFCA-like_C"/>
</dbReference>
<accession>A0ABX0N9L6</accession>
<dbReference type="InterPro" id="IPR016518">
    <property type="entry name" value="Alpha-L-fucosidase"/>
</dbReference>
<proteinExistence type="predicted"/>
<feature type="signal peptide" evidence="1">
    <location>
        <begin position="1"/>
        <end position="20"/>
    </location>
</feature>
<evidence type="ECO:0000259" key="2">
    <source>
        <dbReference type="Pfam" id="PF14498"/>
    </source>
</evidence>
<keyword evidence="6" id="KW-1185">Reference proteome</keyword>
<dbReference type="PANTHER" id="PTHR31084:SF0">
    <property type="entry name" value="ALPHA-L-FUCOSIDASE 2"/>
    <property type="match status" value="1"/>
</dbReference>
<reference evidence="5 6" key="1">
    <citation type="submission" date="2019-10" db="EMBL/GenBank/DDBJ databases">
        <title>Taxonomy of Antarctic Massilia spp.: description of Massilia rubra sp. nov., Massilia aquatica sp. nov., Massilia mucilaginosa sp. nov., Massilia frigida sp. nov. isolated from streams, lakes and regoliths.</title>
        <authorList>
            <person name="Holochova P."/>
            <person name="Sedlacek I."/>
            <person name="Kralova S."/>
            <person name="Maslanova I."/>
            <person name="Busse H.-J."/>
            <person name="Stankova E."/>
            <person name="Vrbovska V."/>
            <person name="Kovarovic V."/>
            <person name="Bartak M."/>
            <person name="Svec P."/>
            <person name="Pantucek R."/>
        </authorList>
    </citation>
    <scope>NUCLEOTIDE SEQUENCE [LARGE SCALE GENOMIC DNA]</scope>
    <source>
        <strain evidence="5 6">CCM 8695</strain>
    </source>
</reference>
<comment type="caution">
    <text evidence="5">The sequence shown here is derived from an EMBL/GenBank/DDBJ whole genome shotgun (WGS) entry which is preliminary data.</text>
</comment>
<evidence type="ECO:0000313" key="6">
    <source>
        <dbReference type="Proteomes" id="UP000621455"/>
    </source>
</evidence>
<sequence>MKTLLRCALLLAAVVHSASASDRILRYGRPAPDTPEGWEREALPIGNGRLGAMIFGQVERERIQFNDITLWSGDDKTLGAYQPFGDVYINLPGHAAGASGYVRKLDLDNSLHSVTYTHAGVAFKREMFASHPAQAIVARLSADQPGKYSGSIELADMHEARISVAGNRIYATGSLAGFVLPATPPATPTSNVMSYASQIQVINEGGTLSVEGKRIVFTNCDALVLVLGAGTSYVNDAAGRFQGAHPLPRVLSQVSAAAALPWAQLLAAHQQDYKRLYDRVSIEFGLASAARRALPTDQRIEVYTADGKDPGLEAQFFQFGRYLLISSSRDSLPANLQGLWNNSLTPPWNADYHTNINIQMNYWPAEPANLAEAALPFFGFVTGVAPVYRQLILDTATKALAQPPKAGEESFLTAQNKPVRGWTVRTESNPFGATTYIWNKTGNAWYAQHFWEHYAFTQDREFLRTVAYPMMKEVCAFWEDHLKRLPDGRLVAPRGWSPEHGPIEDGVSYDQQIIWDLFNNTVEAADVLGTDKVFRDRIAAMRDRLAGPRIGSWGQLLEWMDEKKDPVLDTTGDTHRHVSHLFGLFPGRQISPTKTPALAAAARKSLEGRGDAGTGWSMAWKTAFWARLHDGDHAYKMLRGQLAKPGARAAQQAGPGTETNNAGGTYANMFDAHPPFQIDGNLGATAAVCEMLLQSHTGELHLLPALPSSWPDGSVKGLRARGGFEVDIAWANGKLASATIRSVAGQGGGTVRYGDKVVALGLKPGASVRLGGALAIPKK</sequence>
<keyword evidence="1" id="KW-0732">Signal</keyword>
<dbReference type="SUPFAM" id="SSF48208">
    <property type="entry name" value="Six-hairpin glycosidases"/>
    <property type="match status" value="1"/>
</dbReference>